<keyword evidence="1" id="KW-0175">Coiled coil</keyword>
<dbReference type="AlphaFoldDB" id="A0A671YR28"/>
<evidence type="ECO:0000313" key="3">
    <source>
        <dbReference type="Proteomes" id="UP000472265"/>
    </source>
</evidence>
<organism evidence="2 3">
    <name type="scientific">Sparus aurata</name>
    <name type="common">Gilthead sea bream</name>
    <dbReference type="NCBI Taxonomy" id="8175"/>
    <lineage>
        <taxon>Eukaryota</taxon>
        <taxon>Metazoa</taxon>
        <taxon>Chordata</taxon>
        <taxon>Craniata</taxon>
        <taxon>Vertebrata</taxon>
        <taxon>Euteleostomi</taxon>
        <taxon>Actinopterygii</taxon>
        <taxon>Neopterygii</taxon>
        <taxon>Teleostei</taxon>
        <taxon>Neoteleostei</taxon>
        <taxon>Acanthomorphata</taxon>
        <taxon>Eupercaria</taxon>
        <taxon>Spariformes</taxon>
        <taxon>Sparidae</taxon>
        <taxon>Sparus</taxon>
    </lineage>
</organism>
<name>A0A671YR28_SPAAU</name>
<dbReference type="InterPro" id="IPR029131">
    <property type="entry name" value="HAUS5"/>
</dbReference>
<evidence type="ECO:0000313" key="2">
    <source>
        <dbReference type="Ensembl" id="ENSSAUP00010065130.1"/>
    </source>
</evidence>
<keyword evidence="3" id="KW-1185">Reference proteome</keyword>
<dbReference type="GeneTree" id="ENSGT00940000165447"/>
<dbReference type="Ensembl" id="ENSSAUT00010068213.1">
    <property type="protein sequence ID" value="ENSSAUP00010065130.1"/>
    <property type="gene ID" value="ENSSAUG00010026062.1"/>
</dbReference>
<reference evidence="2" key="1">
    <citation type="submission" date="2021-04" db="EMBL/GenBank/DDBJ databases">
        <authorList>
            <consortium name="Wellcome Sanger Institute Data Sharing"/>
        </authorList>
    </citation>
    <scope>NUCLEOTIDE SEQUENCE [LARGE SCALE GENOMIC DNA]</scope>
</reference>
<dbReference type="Pfam" id="PF14817">
    <property type="entry name" value="HAUS5"/>
    <property type="match status" value="1"/>
</dbReference>
<evidence type="ECO:0000256" key="1">
    <source>
        <dbReference type="SAM" id="Coils"/>
    </source>
</evidence>
<sequence>MADRNIVQELKRWATEEFGLPPDSLPNDGYFKTLCVGSGKSIWKYVIQHVFQQRNVRVMRGNLQWYPFTEVAKQRELQRKIEQLRAEISHLDSQISGTEEQLATQEQSISHTWAQVEDSQRRELLLQAFRQRCTSDRKVLSDDTQKISGHCKTLEQMARKAEIEVLFDHKPSSGSDSDGLKCKAAAEAQVLREVRELCDDRVHFYQSLQESELKTSRSAAKHMTREQRTAVFQYWLSAVENMLGRYPPNHVLSVLEFLASREQTELEQKLSSLDVTRDVTALRFRYENDHLLDISAEEDNELPSVKTLLEAAWKEVEQSLVELAQTRSRVQKLQNQLQARKKEAELEVSVTADELHSDTLMELQCVMQLAARDHIRDWCIQLDQHARSRQEALSNLRSQWQSILDFRQLVLRQEHIRGLIKGNSMAKTELIRLCIVKELQEFVQVKLAPQFGEVTSAANILRNSISKDARQLGTVSLLALDRRTVEGMQRVPASWLSIHRLLSPTFIVLCHSLAFPLYRAPEELCSQTRSQQLELRFLCQLLQLHSATLQKIQKEAELLHASDQNALLSRVAEEDQKLLKALIPRVRGLTQRCAQGLSYGAQVKTAISYWWEKPAQHVLPEVSKGGLTYQQWLQRWKLAAKAS</sequence>
<accession>A0A671YR28</accession>
<dbReference type="Proteomes" id="UP000472265">
    <property type="component" value="Chromosome 11"/>
</dbReference>
<feature type="coiled-coil region" evidence="1">
    <location>
        <begin position="316"/>
        <end position="354"/>
    </location>
</feature>
<dbReference type="GO" id="GO:0051225">
    <property type="term" value="P:spindle assembly"/>
    <property type="evidence" value="ECO:0007669"/>
    <property type="project" value="InterPro"/>
</dbReference>
<reference evidence="2" key="3">
    <citation type="submission" date="2025-09" db="UniProtKB">
        <authorList>
            <consortium name="Ensembl"/>
        </authorList>
    </citation>
    <scope>IDENTIFICATION</scope>
</reference>
<dbReference type="GO" id="GO:0005813">
    <property type="term" value="C:centrosome"/>
    <property type="evidence" value="ECO:0007669"/>
    <property type="project" value="TreeGrafter"/>
</dbReference>
<dbReference type="PANTHER" id="PTHR28588">
    <property type="entry name" value="HAUS AUGMIN-LIKE COMPLEX SUBUNIT 5"/>
    <property type="match status" value="1"/>
</dbReference>
<proteinExistence type="predicted"/>
<reference evidence="2" key="2">
    <citation type="submission" date="2025-08" db="UniProtKB">
        <authorList>
            <consortium name="Ensembl"/>
        </authorList>
    </citation>
    <scope>IDENTIFICATION</scope>
</reference>
<dbReference type="GO" id="GO:0007098">
    <property type="term" value="P:centrosome cycle"/>
    <property type="evidence" value="ECO:0007669"/>
    <property type="project" value="TreeGrafter"/>
</dbReference>
<dbReference type="PANTHER" id="PTHR28588:SF1">
    <property type="entry name" value="HAUS AUGMIN-LIKE COMPLEX SUBUNIT 5"/>
    <property type="match status" value="1"/>
</dbReference>
<dbReference type="GO" id="GO:0070652">
    <property type="term" value="C:HAUS complex"/>
    <property type="evidence" value="ECO:0007669"/>
    <property type="project" value="InterPro"/>
</dbReference>
<gene>
    <name evidence="2" type="primary">haus5</name>
</gene>
<protein>
    <submittedName>
        <fullName evidence="2">HAUS augmin-like complex, subunit 5</fullName>
    </submittedName>
</protein>
<feature type="coiled-coil region" evidence="1">
    <location>
        <begin position="74"/>
        <end position="101"/>
    </location>
</feature>